<dbReference type="InterPro" id="IPR014054">
    <property type="entry name" value="Phage_regulatory_Rha"/>
</dbReference>
<name>A0AAW5KBP4_9FIRM</name>
<dbReference type="EMBL" id="JANGAB010000003">
    <property type="protein sequence ID" value="MCQ4949357.1"/>
    <property type="molecule type" value="Genomic_DNA"/>
</dbReference>
<dbReference type="Pfam" id="PF09669">
    <property type="entry name" value="Phage_pRha"/>
    <property type="match status" value="1"/>
</dbReference>
<reference evidence="1" key="1">
    <citation type="submission" date="2022-06" db="EMBL/GenBank/DDBJ databases">
        <title>Isolation of gut microbiota from human fecal samples.</title>
        <authorList>
            <person name="Pamer E.G."/>
            <person name="Barat B."/>
            <person name="Waligurski E."/>
            <person name="Medina S."/>
            <person name="Paddock L."/>
            <person name="Mostad J."/>
        </authorList>
    </citation>
    <scope>NUCLEOTIDE SEQUENCE</scope>
    <source>
        <strain evidence="1">DFI.7.96</strain>
    </source>
</reference>
<proteinExistence type="predicted"/>
<accession>A0AAW5KBP4</accession>
<protein>
    <submittedName>
        <fullName evidence="1">Rha family transcriptional regulator</fullName>
    </submittedName>
</protein>
<dbReference type="RefSeq" id="WP_256135986.1">
    <property type="nucleotide sequence ID" value="NZ_JANGAB010000003.1"/>
</dbReference>
<evidence type="ECO:0000313" key="2">
    <source>
        <dbReference type="Proteomes" id="UP001205063"/>
    </source>
</evidence>
<dbReference type="Proteomes" id="UP001205063">
    <property type="component" value="Unassembled WGS sequence"/>
</dbReference>
<organism evidence="1 2">
    <name type="scientific">Bittarella massiliensis</name>
    <name type="common">ex Durand et al. 2017</name>
    <dbReference type="NCBI Taxonomy" id="1720313"/>
    <lineage>
        <taxon>Bacteria</taxon>
        <taxon>Bacillati</taxon>
        <taxon>Bacillota</taxon>
        <taxon>Clostridia</taxon>
        <taxon>Eubacteriales</taxon>
        <taxon>Oscillospiraceae</taxon>
        <taxon>Bittarella (ex Durand et al. 2017)</taxon>
    </lineage>
</organism>
<gene>
    <name evidence="1" type="ORF">NE646_06710</name>
</gene>
<comment type="caution">
    <text evidence="1">The sequence shown here is derived from an EMBL/GenBank/DDBJ whole genome shotgun (WGS) entry which is preliminary data.</text>
</comment>
<sequence>MEYLDFKSKYLKRKELRQTETLVYLSPDKVGSEPFTTSEIIAKCAEVEHHTITRLLRKHKPDFEEFGVYGFEIHKPSGGSVGGRPHMIYHLNEPQATLLLTYLKNTEPVREFKKNLVRQFFLMRAELQKRAIRRAELKPIRRELTDVIREKTDNPWAYKNFTDLAYRAAIGKTAAQLRKEREASATVVAADYMHADELLAVAKAQNQIAVLLEMGMDYQQVKMMMLARRVVGKIA</sequence>
<evidence type="ECO:0000313" key="1">
    <source>
        <dbReference type="EMBL" id="MCQ4949357.1"/>
    </source>
</evidence>
<dbReference type="AlphaFoldDB" id="A0AAW5KBP4"/>